<dbReference type="GO" id="GO:0006260">
    <property type="term" value="P:DNA replication"/>
    <property type="evidence" value="ECO:0007669"/>
    <property type="project" value="UniProtKB-KW"/>
</dbReference>
<dbReference type="GO" id="GO:0003887">
    <property type="term" value="F:DNA-directed DNA polymerase activity"/>
    <property type="evidence" value="ECO:0007669"/>
    <property type="project" value="UniProtKB-KW"/>
</dbReference>
<keyword evidence="6" id="KW-0235">DNA replication</keyword>
<evidence type="ECO:0000256" key="9">
    <source>
        <dbReference type="SAM" id="Coils"/>
    </source>
</evidence>
<dbReference type="InterPro" id="IPR004013">
    <property type="entry name" value="PHP_dom"/>
</dbReference>
<evidence type="ECO:0000313" key="12">
    <source>
        <dbReference type="Proteomes" id="UP000824014"/>
    </source>
</evidence>
<feature type="domain" description="Polymerase/histidinol phosphatase N-terminal" evidence="10">
    <location>
        <begin position="5"/>
        <end position="72"/>
    </location>
</feature>
<dbReference type="Pfam" id="PF02811">
    <property type="entry name" value="PHP"/>
    <property type="match status" value="1"/>
</dbReference>
<accession>A0A9D2DFD9</accession>
<dbReference type="SMART" id="SM00481">
    <property type="entry name" value="POLIIIAc"/>
    <property type="match status" value="1"/>
</dbReference>
<dbReference type="CDD" id="cd12113">
    <property type="entry name" value="PHP_PolIIIA_DnaE3"/>
    <property type="match status" value="1"/>
</dbReference>
<evidence type="ECO:0000256" key="5">
    <source>
        <dbReference type="ARBA" id="ARBA00022695"/>
    </source>
</evidence>
<dbReference type="InterPro" id="IPR029460">
    <property type="entry name" value="DNAPol_HHH"/>
</dbReference>
<proteinExistence type="predicted"/>
<dbReference type="InterPro" id="IPR003141">
    <property type="entry name" value="Pol/His_phosphatase_N"/>
</dbReference>
<dbReference type="NCBIfam" id="TIGR00594">
    <property type="entry name" value="polc"/>
    <property type="match status" value="1"/>
</dbReference>
<sequence length="1238" mass="140142">MPQFTHLHVHTQYSILDGAASIPSLIKRAKEFGMTAVAITDHGNMFGVKEFYDTANAAGIKPILGCEVYVVKNHLEKDKDEKAGDHLILLAKDLVGYHNLVKLVSYSWTEGFYYKPRIDKALLRQYHEGLICSSACLGGELPQAIMRGDLQEADRIVTEFKELFGDDYYLELQLHRSLSGAPDTDTCRHQVEVNKVIVDLAARHGVKLIATNDVHFTLEEDAAAHDHLICLNTGRDLDDPNRMRYTGQEFFKSPDEMAALFEDHPEALANTMEIADKVQCYKLEHKPLMPDFPLPDDFAIDPEELRKVYLRRFDGQVERLRKDLKDADEAKQEKINGQIAALEAKRAAAETAPSLDDFAAGDEQLAEWLTVSKQYLYLVSLTMAGARERYGEPDQKTMDRLNYELRTIEWMGFPGYFLIVSDFIRAARAMGVSVGPGRGSAAGSVVAYCLKITNIDPLKYDLLFERFLNPDRISLPDVDVDFDEDGRAEVLQYVIRKYGKKRVAQIVTFGTMAPKLAIRDVARVEKLPLADSDRLAKLVPDKLTPDKGETPFERAYKDSPELAKERESDNPLIRNTLRYAEKLEGSVRQTGVHACGVIIGKDDLEEFAPVATAKDADLNVVQYEGRLVESVGLIKMDFLGLKTLSIIKDALNNIKRVKGVDLDIDKIPLDDKKTYQLFSKGETTGIFQFESGGMKKYLRELKPNRFEDLIAMNALYRPGPMDKIPNFIARKHGKEPVTYEFPDMEEYLYDTYGITVYQEQVMLLSQKLAGFTGGEADTLRKAMGKKQRATLDKMKPKFINGAVARGHDAAICEQIWTDWEAFASYAFNKSHATCYAYVAYQTAYLKAHYPSEFMAALLSRNLSSMDKIAFFMDECKRMGIKVLGPDINESIESFTSDAEGNVRFGLAAVKGVGEAAMLSIVEEREKGGKFRNIYDFMERVNMTAVNKKNIENMALAGAFDSISGFHRSKFFAADQRDPNGPIFLEQLVRYGSRMQTERNTAQQSLFGGTDQVDIQQPLVPQCPDWNRLETLNNEKAMIGMYLSSHPLDTYKIVIQRFCNTQLTQFANLNDLKDKDFTVAGMVTEVQNLYTKTGKPFGRFKLEDYSGQHEFVLFDKDYENFRKYLFKDYFLLIKGSVRPRPYRDTEYEAKITSMQMLDDVLGGISELTLNLPIQEITPDATAELTERLTAAKGKINLRIKVIDPHEGVSLVFFSRKYKVALTQELVDYLENSQINYRIA</sequence>
<dbReference type="CDD" id="cd04485">
    <property type="entry name" value="DnaE_OBF"/>
    <property type="match status" value="1"/>
</dbReference>
<dbReference type="Proteomes" id="UP000824014">
    <property type="component" value="Unassembled WGS sequence"/>
</dbReference>
<evidence type="ECO:0000256" key="3">
    <source>
        <dbReference type="ARBA" id="ARBA00019114"/>
    </source>
</evidence>
<reference evidence="11" key="1">
    <citation type="journal article" date="2021" name="PeerJ">
        <title>Extensive microbial diversity within the chicken gut microbiome revealed by metagenomics and culture.</title>
        <authorList>
            <person name="Gilroy R."/>
            <person name="Ravi A."/>
            <person name="Getino M."/>
            <person name="Pursley I."/>
            <person name="Horton D.L."/>
            <person name="Alikhan N.F."/>
            <person name="Baker D."/>
            <person name="Gharbi K."/>
            <person name="Hall N."/>
            <person name="Watson M."/>
            <person name="Adriaenssens E.M."/>
            <person name="Foster-Nyarko E."/>
            <person name="Jarju S."/>
            <person name="Secka A."/>
            <person name="Antonio M."/>
            <person name="Oren A."/>
            <person name="Chaudhuri R.R."/>
            <person name="La Ragione R."/>
            <person name="Hildebrand F."/>
            <person name="Pallen M.J."/>
        </authorList>
    </citation>
    <scope>NUCLEOTIDE SEQUENCE</scope>
    <source>
        <strain evidence="11">ChiHjej11B10-19426</strain>
    </source>
</reference>
<evidence type="ECO:0000256" key="8">
    <source>
        <dbReference type="ARBA" id="ARBA00049244"/>
    </source>
</evidence>
<comment type="caution">
    <text evidence="11">The sequence shown here is derived from an EMBL/GenBank/DDBJ whole genome shotgun (WGS) entry which is preliminary data.</text>
</comment>
<dbReference type="EMBL" id="DXCC01000032">
    <property type="protein sequence ID" value="HIZ15908.1"/>
    <property type="molecule type" value="Genomic_DNA"/>
</dbReference>
<keyword evidence="4 11" id="KW-0808">Transferase</keyword>
<evidence type="ECO:0000256" key="2">
    <source>
        <dbReference type="ARBA" id="ARBA00012417"/>
    </source>
</evidence>
<dbReference type="Pfam" id="PF17657">
    <property type="entry name" value="DNA_pol3_finger"/>
    <property type="match status" value="1"/>
</dbReference>
<dbReference type="Pfam" id="PF01336">
    <property type="entry name" value="tRNA_anti-codon"/>
    <property type="match status" value="1"/>
</dbReference>
<dbReference type="InterPro" id="IPR004805">
    <property type="entry name" value="DnaE2/DnaE/PolC"/>
</dbReference>
<dbReference type="InterPro" id="IPR040982">
    <property type="entry name" value="DNA_pol3_finger"/>
</dbReference>
<evidence type="ECO:0000256" key="4">
    <source>
        <dbReference type="ARBA" id="ARBA00022679"/>
    </source>
</evidence>
<evidence type="ECO:0000259" key="10">
    <source>
        <dbReference type="SMART" id="SM00481"/>
    </source>
</evidence>
<dbReference type="Gene3D" id="1.10.10.1600">
    <property type="entry name" value="Bacterial DNA polymerase III alpha subunit, thumb domain"/>
    <property type="match status" value="1"/>
</dbReference>
<organism evidence="11 12">
    <name type="scientific">Candidatus Tidjanibacter faecipullorum</name>
    <dbReference type="NCBI Taxonomy" id="2838766"/>
    <lineage>
        <taxon>Bacteria</taxon>
        <taxon>Pseudomonadati</taxon>
        <taxon>Bacteroidota</taxon>
        <taxon>Bacteroidia</taxon>
        <taxon>Bacteroidales</taxon>
        <taxon>Rikenellaceae</taxon>
        <taxon>Tidjanibacter</taxon>
    </lineage>
</organism>
<gene>
    <name evidence="11" type="primary">dnaE</name>
    <name evidence="11" type="ORF">H9816_08405</name>
</gene>
<evidence type="ECO:0000313" key="11">
    <source>
        <dbReference type="EMBL" id="HIZ15908.1"/>
    </source>
</evidence>
<dbReference type="GO" id="GO:0008408">
    <property type="term" value="F:3'-5' exonuclease activity"/>
    <property type="evidence" value="ECO:0007669"/>
    <property type="project" value="InterPro"/>
</dbReference>
<dbReference type="SUPFAM" id="SSF160975">
    <property type="entry name" value="AF1531-like"/>
    <property type="match status" value="1"/>
</dbReference>
<dbReference type="GO" id="GO:0005737">
    <property type="term" value="C:cytoplasm"/>
    <property type="evidence" value="ECO:0007669"/>
    <property type="project" value="UniProtKB-SubCell"/>
</dbReference>
<dbReference type="SUPFAM" id="SSF89550">
    <property type="entry name" value="PHP domain-like"/>
    <property type="match status" value="1"/>
</dbReference>
<comment type="catalytic activity">
    <reaction evidence="8">
        <text>DNA(n) + a 2'-deoxyribonucleoside 5'-triphosphate = DNA(n+1) + diphosphate</text>
        <dbReference type="Rhea" id="RHEA:22508"/>
        <dbReference type="Rhea" id="RHEA-COMP:17339"/>
        <dbReference type="Rhea" id="RHEA-COMP:17340"/>
        <dbReference type="ChEBI" id="CHEBI:33019"/>
        <dbReference type="ChEBI" id="CHEBI:61560"/>
        <dbReference type="ChEBI" id="CHEBI:173112"/>
        <dbReference type="EC" id="2.7.7.7"/>
    </reaction>
</comment>
<keyword evidence="9" id="KW-0175">Coiled coil</keyword>
<dbReference type="InterPro" id="IPR011708">
    <property type="entry name" value="DNA_pol3_alpha_NTPase_dom"/>
</dbReference>
<dbReference type="Gene3D" id="3.20.20.140">
    <property type="entry name" value="Metal-dependent hydrolases"/>
    <property type="match status" value="1"/>
</dbReference>
<reference evidence="11" key="2">
    <citation type="submission" date="2021-04" db="EMBL/GenBank/DDBJ databases">
        <authorList>
            <person name="Gilroy R."/>
        </authorList>
    </citation>
    <scope>NUCLEOTIDE SEQUENCE</scope>
    <source>
        <strain evidence="11">ChiHjej11B10-19426</strain>
    </source>
</reference>
<name>A0A9D2DFD9_9BACT</name>
<dbReference type="GO" id="GO:0003676">
    <property type="term" value="F:nucleic acid binding"/>
    <property type="evidence" value="ECO:0007669"/>
    <property type="project" value="InterPro"/>
</dbReference>
<feature type="coiled-coil region" evidence="9">
    <location>
        <begin position="310"/>
        <end position="352"/>
    </location>
</feature>
<keyword evidence="7" id="KW-0239">DNA-directed DNA polymerase</keyword>
<evidence type="ECO:0000256" key="1">
    <source>
        <dbReference type="ARBA" id="ARBA00004496"/>
    </source>
</evidence>
<evidence type="ECO:0000256" key="7">
    <source>
        <dbReference type="ARBA" id="ARBA00022932"/>
    </source>
</evidence>
<dbReference type="Gene3D" id="1.10.150.870">
    <property type="match status" value="1"/>
</dbReference>
<dbReference type="NCBIfam" id="NF004226">
    <property type="entry name" value="PRK05673.1"/>
    <property type="match status" value="1"/>
</dbReference>
<dbReference type="InterPro" id="IPR041931">
    <property type="entry name" value="DNA_pol3_alpha_thumb_dom"/>
</dbReference>
<comment type="subcellular location">
    <subcellularLocation>
        <location evidence="1">Cytoplasm</location>
    </subcellularLocation>
</comment>
<dbReference type="InterPro" id="IPR016195">
    <property type="entry name" value="Pol/histidinol_Pase-like"/>
</dbReference>
<dbReference type="Pfam" id="PF14579">
    <property type="entry name" value="HHH_6"/>
    <property type="match status" value="1"/>
</dbReference>
<dbReference type="AlphaFoldDB" id="A0A9D2DFD9"/>
<dbReference type="Pfam" id="PF07733">
    <property type="entry name" value="DNA_pol3_alpha"/>
    <property type="match status" value="1"/>
</dbReference>
<keyword evidence="5 11" id="KW-0548">Nucleotidyltransferase</keyword>
<dbReference type="InterPro" id="IPR004365">
    <property type="entry name" value="NA-bd_OB_tRNA"/>
</dbReference>
<evidence type="ECO:0000256" key="6">
    <source>
        <dbReference type="ARBA" id="ARBA00022705"/>
    </source>
</evidence>
<protein>
    <recommendedName>
        <fullName evidence="3">DNA polymerase III subunit alpha</fullName>
        <ecNumber evidence="2">2.7.7.7</ecNumber>
    </recommendedName>
</protein>
<dbReference type="PANTHER" id="PTHR32294:SF0">
    <property type="entry name" value="DNA POLYMERASE III SUBUNIT ALPHA"/>
    <property type="match status" value="1"/>
</dbReference>
<dbReference type="PANTHER" id="PTHR32294">
    <property type="entry name" value="DNA POLYMERASE III SUBUNIT ALPHA"/>
    <property type="match status" value="1"/>
</dbReference>
<dbReference type="EC" id="2.7.7.7" evidence="2"/>